<feature type="domain" description="Virulence-associated protein E-like" evidence="1">
    <location>
        <begin position="463"/>
        <end position="671"/>
    </location>
</feature>
<organism evidence="2 3">
    <name type="scientific">Thermoactinomyces daqus</name>
    <dbReference type="NCBI Taxonomy" id="1329516"/>
    <lineage>
        <taxon>Bacteria</taxon>
        <taxon>Bacillati</taxon>
        <taxon>Bacillota</taxon>
        <taxon>Bacilli</taxon>
        <taxon>Bacillales</taxon>
        <taxon>Thermoactinomycetaceae</taxon>
        <taxon>Thermoactinomyces</taxon>
    </lineage>
</organism>
<dbReference type="AlphaFoldDB" id="A0A7W1X8F7"/>
<proteinExistence type="predicted"/>
<sequence length="796" mass="91605">MEEQSPKTHEITIYVGAGRDAREWSPESLTWNELVKRLSDVTRTHETFNDYQNMPKSKKDAIKDVGGFVGGVLKGGRRRAENVAWRSLITLDFDFAPRLLEQSEIEFAAALYTTHSHAPDKPRFRLVAPLKYNISPDKYPAVARWVAKSIGGLEWVDPTTFEINRLMFWPSASKDGEFIFWEKQGPWIDPEEILAQYDDWTDAAQWPRSSREDKSIKRQAKKQGDPYEKPGVIGAFCRTYDVKTAIEVFLEDVYEPFGEDRYTYKQGSTAGGVVVYDDGKFVYSFHATDPIGGKLVNSFDLVRIHLYGDRDEVAEPGTPVNRLPSYQAMLALASEDEEVKQTIGLEQLGLAKADFKDDMEWLSKLERYPKTGELRITFRNFELILENDPNLKGRFGYDLFANRVAVLKPLPWRQDSGQFENVDDAALRGYIENTYGIRHKERLMDALMTVSRKNSFHPVRDYLNSLDWDGVPRLETVFIDYVGAEDNPHVRKLTKKALVAAVKRIFEPGAKFDEMITLVGPQGIGKSRIIHRLSKGWFTDSLDSLNGKDAYESIQGVWLVEMAEMSAIKRAADVEMVKKFLSKQYDRYRPPYARMIEEYPRQCIFIGSTNTFEFLVDKTGNRRFWPFRCGVTPQRPWEELTEEEVDQIWAEALVYYREGYPTYLKKDEDADTIEWVTGRQQEHTEENSLTGMIQEFLDRPLPDDWDDRDLFSRRAYLEGVEAAPSSGQPRNKVCVMEVWAELLGNDPAKLDRRASREIGAIIESLGWKRNPALRFKNYGRQRAFVRGVSTKGVNKV</sequence>
<dbReference type="PANTHER" id="PTHR34985">
    <property type="entry name" value="SLR0554 PROTEIN"/>
    <property type="match status" value="1"/>
</dbReference>
<protein>
    <recommendedName>
        <fullName evidence="1">Virulence-associated protein E-like domain-containing protein</fullName>
    </recommendedName>
</protein>
<dbReference type="Proteomes" id="UP000530514">
    <property type="component" value="Unassembled WGS sequence"/>
</dbReference>
<dbReference type="PANTHER" id="PTHR34985:SF1">
    <property type="entry name" value="SLR0554 PROTEIN"/>
    <property type="match status" value="1"/>
</dbReference>
<comment type="caution">
    <text evidence="2">The sequence shown here is derived from an EMBL/GenBank/DDBJ whole genome shotgun (WGS) entry which is preliminary data.</text>
</comment>
<dbReference type="EMBL" id="JACEIP010000003">
    <property type="protein sequence ID" value="MBA4541961.1"/>
    <property type="molecule type" value="Genomic_DNA"/>
</dbReference>
<reference evidence="2 3" key="1">
    <citation type="submission" date="2020-07" db="EMBL/GenBank/DDBJ databases">
        <authorList>
            <person name="Feng H."/>
        </authorList>
    </citation>
    <scope>NUCLEOTIDE SEQUENCE [LARGE SCALE GENOMIC DNA]</scope>
    <source>
        <strain evidence="3">s-11</strain>
    </source>
</reference>
<evidence type="ECO:0000313" key="3">
    <source>
        <dbReference type="Proteomes" id="UP000530514"/>
    </source>
</evidence>
<evidence type="ECO:0000313" key="2">
    <source>
        <dbReference type="EMBL" id="MBA4541961.1"/>
    </source>
</evidence>
<dbReference type="InterPro" id="IPR007936">
    <property type="entry name" value="VapE-like_dom"/>
</dbReference>
<dbReference type="RefSeq" id="WP_052154106.1">
    <property type="nucleotide sequence ID" value="NZ_JACEIP010000003.1"/>
</dbReference>
<evidence type="ECO:0000259" key="1">
    <source>
        <dbReference type="Pfam" id="PF05272"/>
    </source>
</evidence>
<dbReference type="InterPro" id="IPR027417">
    <property type="entry name" value="P-loop_NTPase"/>
</dbReference>
<gene>
    <name evidence="2" type="ORF">H1164_03465</name>
</gene>
<dbReference type="Pfam" id="PF05272">
    <property type="entry name" value="VapE-like_dom"/>
    <property type="match status" value="1"/>
</dbReference>
<keyword evidence="3" id="KW-1185">Reference proteome</keyword>
<dbReference type="SUPFAM" id="SSF52540">
    <property type="entry name" value="P-loop containing nucleoside triphosphate hydrolases"/>
    <property type="match status" value="1"/>
</dbReference>
<dbReference type="OrthoDB" id="9763644at2"/>
<accession>A0A7W1X8F7</accession>
<name>A0A7W1X8F7_9BACL</name>